<protein>
    <recommendedName>
        <fullName evidence="1">NB-ARC domain-containing protein</fullName>
    </recommendedName>
</protein>
<feature type="non-terminal residue" evidence="2">
    <location>
        <position position="322"/>
    </location>
</feature>
<dbReference type="OrthoDB" id="10667942at2759"/>
<dbReference type="EMBL" id="JABWDY010020942">
    <property type="protein sequence ID" value="KAF5192772.1"/>
    <property type="molecule type" value="Genomic_DNA"/>
</dbReference>
<accession>A0A7J6W902</accession>
<dbReference type="InterPro" id="IPR002182">
    <property type="entry name" value="NB-ARC"/>
</dbReference>
<dbReference type="Proteomes" id="UP000554482">
    <property type="component" value="Unassembled WGS sequence"/>
</dbReference>
<reference evidence="2 3" key="1">
    <citation type="submission" date="2020-06" db="EMBL/GenBank/DDBJ databases">
        <title>Transcriptomic and genomic resources for Thalictrum thalictroides and T. hernandezii: Facilitating candidate gene discovery in an emerging model plant lineage.</title>
        <authorList>
            <person name="Arias T."/>
            <person name="Riano-Pachon D.M."/>
            <person name="Di Stilio V.S."/>
        </authorList>
    </citation>
    <scope>NUCLEOTIDE SEQUENCE [LARGE SCALE GENOMIC DNA]</scope>
    <source>
        <strain evidence="3">cv. WT478/WT964</strain>
        <tissue evidence="2">Leaves</tissue>
    </source>
</reference>
<organism evidence="2 3">
    <name type="scientific">Thalictrum thalictroides</name>
    <name type="common">Rue-anemone</name>
    <name type="synonym">Anemone thalictroides</name>
    <dbReference type="NCBI Taxonomy" id="46969"/>
    <lineage>
        <taxon>Eukaryota</taxon>
        <taxon>Viridiplantae</taxon>
        <taxon>Streptophyta</taxon>
        <taxon>Embryophyta</taxon>
        <taxon>Tracheophyta</taxon>
        <taxon>Spermatophyta</taxon>
        <taxon>Magnoliopsida</taxon>
        <taxon>Ranunculales</taxon>
        <taxon>Ranunculaceae</taxon>
        <taxon>Thalictroideae</taxon>
        <taxon>Thalictrum</taxon>
    </lineage>
</organism>
<evidence type="ECO:0000313" key="3">
    <source>
        <dbReference type="Proteomes" id="UP000554482"/>
    </source>
</evidence>
<dbReference type="AlphaFoldDB" id="A0A7J6W902"/>
<sequence>MEFVGINQANYLDAFKGLSDPCPLVIKNAVNEIFRVMENQFSVAIVFNGWYGIGKERTLKYVAKQAMEAKSFDIVIWMIEKIKASSIRKFQMRVAEQLGIALSKNDDSDEEEDEGTVDEIVSGRITACLETKKFVLVHNGNWGLMDLKKMGIPVGRGADYAMVLVLSSADREYHKTVSVEVLSDAQEAWDIIYEECIDIANCPSLRIGSVTPNDVIWCLIGSYFFEDLSDLARLFWFVIGDARFDMKTAFGFVQVMLKELRDHFLFDIVSLDEVVEAMLDADRDIVRRFVESILRISALEYRHGDGDIRRNSVKAVKSLSPQ</sequence>
<dbReference type="Pfam" id="PF00931">
    <property type="entry name" value="NB-ARC"/>
    <property type="match status" value="1"/>
</dbReference>
<dbReference type="GO" id="GO:0043531">
    <property type="term" value="F:ADP binding"/>
    <property type="evidence" value="ECO:0007669"/>
    <property type="project" value="InterPro"/>
</dbReference>
<keyword evidence="3" id="KW-1185">Reference proteome</keyword>
<evidence type="ECO:0000313" key="2">
    <source>
        <dbReference type="EMBL" id="KAF5192772.1"/>
    </source>
</evidence>
<evidence type="ECO:0000259" key="1">
    <source>
        <dbReference type="Pfam" id="PF00931"/>
    </source>
</evidence>
<gene>
    <name evidence="2" type="ORF">FRX31_017641</name>
</gene>
<proteinExistence type="predicted"/>
<name>A0A7J6W902_THATH</name>
<feature type="domain" description="NB-ARC" evidence="1">
    <location>
        <begin position="37"/>
        <end position="193"/>
    </location>
</feature>
<comment type="caution">
    <text evidence="2">The sequence shown here is derived from an EMBL/GenBank/DDBJ whole genome shotgun (WGS) entry which is preliminary data.</text>
</comment>